<organism evidence="1 2">
    <name type="scientific">Stylonychia lemnae</name>
    <name type="common">Ciliate</name>
    <dbReference type="NCBI Taxonomy" id="5949"/>
    <lineage>
        <taxon>Eukaryota</taxon>
        <taxon>Sar</taxon>
        <taxon>Alveolata</taxon>
        <taxon>Ciliophora</taxon>
        <taxon>Intramacronucleata</taxon>
        <taxon>Spirotrichea</taxon>
        <taxon>Stichotrichia</taxon>
        <taxon>Sporadotrichida</taxon>
        <taxon>Oxytrichidae</taxon>
        <taxon>Stylonychinae</taxon>
        <taxon>Stylonychia</taxon>
    </lineage>
</organism>
<proteinExistence type="predicted"/>
<evidence type="ECO:0000313" key="2">
    <source>
        <dbReference type="Proteomes" id="UP000039865"/>
    </source>
</evidence>
<keyword evidence="2" id="KW-1185">Reference proteome</keyword>
<name>A0A078AQF6_STYLE</name>
<reference evidence="1 2" key="1">
    <citation type="submission" date="2014-06" db="EMBL/GenBank/DDBJ databases">
        <authorList>
            <person name="Swart Estienne"/>
        </authorList>
    </citation>
    <scope>NUCLEOTIDE SEQUENCE [LARGE SCALE GENOMIC DNA]</scope>
    <source>
        <strain evidence="1 2">130c</strain>
    </source>
</reference>
<dbReference type="Proteomes" id="UP000039865">
    <property type="component" value="Unassembled WGS sequence"/>
</dbReference>
<dbReference type="InParanoid" id="A0A078AQF6"/>
<gene>
    <name evidence="1" type="primary">Contig10348.g11040</name>
    <name evidence="1" type="ORF">STYLEM_13731</name>
</gene>
<sequence length="189" mass="22334">MLEGKKLKRDQIRIFQKLRGNFKRIDGQQLQEQYFDNHHQNVDSILQIDIMDQDDSSCNLMYRNQDLNEGDINLNNLTQKDESSQANQNSEQISENGIDIQQFDDELERQIQLDSIYSEIDSPEMIGGIKKIEEQLNNGWDNQFEKNIILIKKQSQNFDKLMLIEEDLLQNQRPQSQNVQLINTKIFEE</sequence>
<dbReference type="AlphaFoldDB" id="A0A078AQF6"/>
<evidence type="ECO:0000313" key="1">
    <source>
        <dbReference type="EMBL" id="CDW84665.1"/>
    </source>
</evidence>
<protein>
    <submittedName>
        <fullName evidence="1">Uncharacterized protein</fullName>
    </submittedName>
</protein>
<accession>A0A078AQF6</accession>
<dbReference type="EMBL" id="CCKQ01013044">
    <property type="protein sequence ID" value="CDW84665.1"/>
    <property type="molecule type" value="Genomic_DNA"/>
</dbReference>